<dbReference type="AlphaFoldDB" id="A0A9X5GSA0"/>
<evidence type="ECO:0000256" key="2">
    <source>
        <dbReference type="SAM" id="Phobius"/>
    </source>
</evidence>
<dbReference type="RefSeq" id="WP_160560973.1">
    <property type="nucleotide sequence ID" value="NZ_QZDT01000026.1"/>
</dbReference>
<feature type="compositionally biased region" description="Acidic residues" evidence="1">
    <location>
        <begin position="73"/>
        <end position="89"/>
    </location>
</feature>
<evidence type="ECO:0000313" key="3">
    <source>
        <dbReference type="EMBL" id="NBJ93923.1"/>
    </source>
</evidence>
<evidence type="ECO:0000313" key="4">
    <source>
        <dbReference type="Proteomes" id="UP001154420"/>
    </source>
</evidence>
<evidence type="ECO:0000256" key="1">
    <source>
        <dbReference type="SAM" id="MobiDB-lite"/>
    </source>
</evidence>
<keyword evidence="2" id="KW-0472">Membrane</keyword>
<gene>
    <name evidence="3" type="ORF">D5281_15335</name>
</gene>
<reference evidence="3" key="1">
    <citation type="submission" date="2018-09" db="EMBL/GenBank/DDBJ databases">
        <title>Murine metabolic-syndrome-specific gut microbial biobank.</title>
        <authorList>
            <person name="Liu C."/>
        </authorList>
    </citation>
    <scope>NUCLEOTIDE SEQUENCE</scope>
    <source>
        <strain evidence="3">D42-62</strain>
    </source>
</reference>
<feature type="transmembrane region" description="Helical" evidence="2">
    <location>
        <begin position="38"/>
        <end position="59"/>
    </location>
</feature>
<sequence>MNTWNKIEELMDFVKTHDIKELKDYWNHREEEKRNNTLLWILAVIGAVAAVAAIAYAVYRYMTPDYLEDFEDDFDDDFEDDFFEDEEEEKEKSESEEKPNVAAEEDFAE</sequence>
<organism evidence="3 4">
    <name type="scientific">Parablautia muri</name>
    <dbReference type="NCBI Taxonomy" id="2320879"/>
    <lineage>
        <taxon>Bacteria</taxon>
        <taxon>Bacillati</taxon>
        <taxon>Bacillota</taxon>
        <taxon>Clostridia</taxon>
        <taxon>Lachnospirales</taxon>
        <taxon>Lachnospiraceae</taxon>
        <taxon>Parablautia</taxon>
    </lineage>
</organism>
<name>A0A9X5GSA0_9FIRM</name>
<comment type="caution">
    <text evidence="3">The sequence shown here is derived from an EMBL/GenBank/DDBJ whole genome shotgun (WGS) entry which is preliminary data.</text>
</comment>
<keyword evidence="4" id="KW-1185">Reference proteome</keyword>
<dbReference type="Proteomes" id="UP001154420">
    <property type="component" value="Unassembled WGS sequence"/>
</dbReference>
<protein>
    <submittedName>
        <fullName evidence="3">DUF4366 domain-containing protein</fullName>
    </submittedName>
</protein>
<feature type="region of interest" description="Disordered" evidence="1">
    <location>
        <begin position="73"/>
        <end position="109"/>
    </location>
</feature>
<feature type="compositionally biased region" description="Basic and acidic residues" evidence="1">
    <location>
        <begin position="90"/>
        <end position="99"/>
    </location>
</feature>
<keyword evidence="2" id="KW-0812">Transmembrane</keyword>
<proteinExistence type="predicted"/>
<dbReference type="EMBL" id="QZDT01000026">
    <property type="protein sequence ID" value="NBJ93923.1"/>
    <property type="molecule type" value="Genomic_DNA"/>
</dbReference>
<accession>A0A9X5GSA0</accession>
<dbReference type="OrthoDB" id="9812972at2"/>
<keyword evidence="2" id="KW-1133">Transmembrane helix</keyword>